<dbReference type="InterPro" id="IPR020568">
    <property type="entry name" value="Ribosomal_Su5_D2-typ_SF"/>
</dbReference>
<dbReference type="Pfam" id="PF00333">
    <property type="entry name" value="Ribosomal_S5"/>
    <property type="match status" value="1"/>
</dbReference>
<comment type="similarity">
    <text evidence="1">Belongs to the universal ribosomal protein uS5 family.</text>
</comment>
<evidence type="ECO:0000313" key="8">
    <source>
        <dbReference type="EMBL" id="MPM80030.1"/>
    </source>
</evidence>
<dbReference type="GO" id="GO:0003735">
    <property type="term" value="F:structural constituent of ribosome"/>
    <property type="evidence" value="ECO:0007669"/>
    <property type="project" value="InterPro"/>
</dbReference>
<keyword evidence="2" id="KW-0699">rRNA-binding</keyword>
<evidence type="ECO:0000256" key="6">
    <source>
        <dbReference type="SAM" id="Coils"/>
    </source>
</evidence>
<organism evidence="8">
    <name type="scientific">bioreactor metagenome</name>
    <dbReference type="NCBI Taxonomy" id="1076179"/>
    <lineage>
        <taxon>unclassified sequences</taxon>
        <taxon>metagenomes</taxon>
        <taxon>ecological metagenomes</taxon>
    </lineage>
</organism>
<keyword evidence="3" id="KW-0694">RNA-binding</keyword>
<dbReference type="GO" id="GO:0019843">
    <property type="term" value="F:rRNA binding"/>
    <property type="evidence" value="ECO:0007669"/>
    <property type="project" value="UniProtKB-KW"/>
</dbReference>
<dbReference type="InterPro" id="IPR005712">
    <property type="entry name" value="Ribosomal_uS5_bac-type"/>
</dbReference>
<dbReference type="GO" id="GO:0006412">
    <property type="term" value="P:translation"/>
    <property type="evidence" value="ECO:0007669"/>
    <property type="project" value="InterPro"/>
</dbReference>
<dbReference type="NCBIfam" id="TIGR01021">
    <property type="entry name" value="rpsE_bact"/>
    <property type="match status" value="1"/>
</dbReference>
<dbReference type="FunFam" id="3.30.230.10:FF:000002">
    <property type="entry name" value="30S ribosomal protein S5"/>
    <property type="match status" value="1"/>
</dbReference>
<sequence length="229" mass="24002">MAKDMQNRPESSEFEEKVIQISRVSKKTKGGNKVGFSVLMVVGDKKGRVGVGLGKAGDVLAAIKKGVKKAKKKMIAVPLDGTTIPFALTVKKGAGKVLLKPAPKGTGVVAGGPVRSVVEAAGIRDIVGKIMGSDNQASSVYATFQALKDIAVLVSIKDIKLRSITQIEEEEHKKIEALQEQAAAKSESKKEVKKAVAKAPAVKKAAPAKKVVKKAPAKAKTASKAAKKE</sequence>
<evidence type="ECO:0000256" key="1">
    <source>
        <dbReference type="ARBA" id="ARBA00008945"/>
    </source>
</evidence>
<dbReference type="PROSITE" id="PS50881">
    <property type="entry name" value="S5_DSRBD"/>
    <property type="match status" value="1"/>
</dbReference>
<dbReference type="InterPro" id="IPR000851">
    <property type="entry name" value="Ribosomal_uS5"/>
</dbReference>
<dbReference type="SUPFAM" id="SSF54768">
    <property type="entry name" value="dsRNA-binding domain-like"/>
    <property type="match status" value="1"/>
</dbReference>
<evidence type="ECO:0000256" key="3">
    <source>
        <dbReference type="ARBA" id="ARBA00022884"/>
    </source>
</evidence>
<evidence type="ECO:0000256" key="4">
    <source>
        <dbReference type="ARBA" id="ARBA00022980"/>
    </source>
</evidence>
<dbReference type="HAMAP" id="MF_01307_B">
    <property type="entry name" value="Ribosomal_uS5_B"/>
    <property type="match status" value="1"/>
</dbReference>
<protein>
    <recommendedName>
        <fullName evidence="7">S5 DRBM domain-containing protein</fullName>
    </recommendedName>
</protein>
<evidence type="ECO:0000259" key="7">
    <source>
        <dbReference type="PROSITE" id="PS50881"/>
    </source>
</evidence>
<reference evidence="8" key="1">
    <citation type="submission" date="2019-08" db="EMBL/GenBank/DDBJ databases">
        <authorList>
            <person name="Kucharzyk K."/>
            <person name="Murdoch R.W."/>
            <person name="Higgins S."/>
            <person name="Loffler F."/>
        </authorList>
    </citation>
    <scope>NUCLEOTIDE SEQUENCE</scope>
</reference>
<evidence type="ECO:0000256" key="2">
    <source>
        <dbReference type="ARBA" id="ARBA00022730"/>
    </source>
</evidence>
<dbReference type="Pfam" id="PF03719">
    <property type="entry name" value="Ribosomal_S5_C"/>
    <property type="match status" value="1"/>
</dbReference>
<dbReference type="InterPro" id="IPR005324">
    <property type="entry name" value="Ribosomal_uS5_C"/>
</dbReference>
<dbReference type="InterPro" id="IPR014721">
    <property type="entry name" value="Ribsml_uS5_D2-typ_fold_subgr"/>
</dbReference>
<dbReference type="Gene3D" id="3.30.160.20">
    <property type="match status" value="1"/>
</dbReference>
<gene>
    <name evidence="8" type="ORF">SDC9_127074</name>
</gene>
<dbReference type="InterPro" id="IPR013810">
    <property type="entry name" value="Ribosomal_uS5_N"/>
</dbReference>
<proteinExistence type="inferred from homology"/>
<dbReference type="PANTHER" id="PTHR48277">
    <property type="entry name" value="MITOCHONDRIAL RIBOSOMAL PROTEIN S5"/>
    <property type="match status" value="1"/>
</dbReference>
<evidence type="ECO:0000256" key="5">
    <source>
        <dbReference type="ARBA" id="ARBA00023274"/>
    </source>
</evidence>
<feature type="coiled-coil region" evidence="6">
    <location>
        <begin position="161"/>
        <end position="195"/>
    </location>
</feature>
<keyword evidence="6" id="KW-0175">Coiled coil</keyword>
<accession>A0A645CSC3</accession>
<dbReference type="EMBL" id="VSSQ01029769">
    <property type="protein sequence ID" value="MPM80030.1"/>
    <property type="molecule type" value="Genomic_DNA"/>
</dbReference>
<dbReference type="SUPFAM" id="SSF54211">
    <property type="entry name" value="Ribosomal protein S5 domain 2-like"/>
    <property type="match status" value="1"/>
</dbReference>
<dbReference type="GO" id="GO:0015935">
    <property type="term" value="C:small ribosomal subunit"/>
    <property type="evidence" value="ECO:0007669"/>
    <property type="project" value="InterPro"/>
</dbReference>
<dbReference type="Gene3D" id="3.30.230.10">
    <property type="match status" value="1"/>
</dbReference>
<feature type="domain" description="S5 DRBM" evidence="7">
    <location>
        <begin position="14"/>
        <end position="77"/>
    </location>
</feature>
<keyword evidence="4" id="KW-0689">Ribosomal protein</keyword>
<comment type="caution">
    <text evidence="8">The sequence shown here is derived from an EMBL/GenBank/DDBJ whole genome shotgun (WGS) entry which is preliminary data.</text>
</comment>
<dbReference type="PANTHER" id="PTHR48277:SF1">
    <property type="entry name" value="MITOCHONDRIAL RIBOSOMAL PROTEIN S5"/>
    <property type="match status" value="1"/>
</dbReference>
<dbReference type="AlphaFoldDB" id="A0A645CSC3"/>
<name>A0A645CSC3_9ZZZZ</name>
<dbReference type="GO" id="GO:0005737">
    <property type="term" value="C:cytoplasm"/>
    <property type="evidence" value="ECO:0007669"/>
    <property type="project" value="UniProtKB-ARBA"/>
</dbReference>
<keyword evidence="5" id="KW-0687">Ribonucleoprotein</keyword>